<feature type="domain" description="Amidohydrolase-related" evidence="2">
    <location>
        <begin position="109"/>
        <end position="466"/>
    </location>
</feature>
<dbReference type="SUPFAM" id="SSF51556">
    <property type="entry name" value="Metallo-dependent hydrolases"/>
    <property type="match status" value="1"/>
</dbReference>
<dbReference type="EMBL" id="RAPO01000003">
    <property type="protein sequence ID" value="RKD93947.1"/>
    <property type="molecule type" value="Genomic_DNA"/>
</dbReference>
<evidence type="ECO:0000259" key="2">
    <source>
        <dbReference type="Pfam" id="PF01979"/>
    </source>
</evidence>
<dbReference type="InterPro" id="IPR011059">
    <property type="entry name" value="Metal-dep_hydrolase_composite"/>
</dbReference>
<comment type="caution">
    <text evidence="3">The sequence shown here is derived from an EMBL/GenBank/DDBJ whole genome shotgun (WGS) entry which is preliminary data.</text>
</comment>
<dbReference type="PROSITE" id="PS51318">
    <property type="entry name" value="TAT"/>
    <property type="match status" value="1"/>
</dbReference>
<feature type="compositionally biased region" description="Basic and acidic residues" evidence="1">
    <location>
        <begin position="509"/>
        <end position="524"/>
    </location>
</feature>
<keyword evidence="3" id="KW-0378">Hydrolase</keyword>
<evidence type="ECO:0000256" key="1">
    <source>
        <dbReference type="SAM" id="MobiDB-lite"/>
    </source>
</evidence>
<dbReference type="SUPFAM" id="SSF51338">
    <property type="entry name" value="Composite domain of metallo-dependent hydrolases"/>
    <property type="match status" value="1"/>
</dbReference>
<dbReference type="InterPro" id="IPR050287">
    <property type="entry name" value="MTA/SAH_deaminase"/>
</dbReference>
<dbReference type="RefSeq" id="WP_120245926.1">
    <property type="nucleotide sequence ID" value="NZ_RAPO01000003.1"/>
</dbReference>
<accession>A0A3R7D953</accession>
<organism evidence="3 4">
    <name type="scientific">Halopiger aswanensis</name>
    <dbReference type="NCBI Taxonomy" id="148449"/>
    <lineage>
        <taxon>Archaea</taxon>
        <taxon>Methanobacteriati</taxon>
        <taxon>Methanobacteriota</taxon>
        <taxon>Stenosarchaea group</taxon>
        <taxon>Halobacteria</taxon>
        <taxon>Halobacteriales</taxon>
        <taxon>Natrialbaceae</taxon>
        <taxon>Halopiger</taxon>
    </lineage>
</organism>
<dbReference type="Proteomes" id="UP000283805">
    <property type="component" value="Unassembled WGS sequence"/>
</dbReference>
<dbReference type="OrthoDB" id="24954at2157"/>
<evidence type="ECO:0000313" key="3">
    <source>
        <dbReference type="EMBL" id="RKD93947.1"/>
    </source>
</evidence>
<dbReference type="Gene3D" id="3.20.20.140">
    <property type="entry name" value="Metal-dependent hydrolases"/>
    <property type="match status" value="1"/>
</dbReference>
<name>A0A3R7D953_9EURY</name>
<dbReference type="AlphaFoldDB" id="A0A3R7D953"/>
<dbReference type="Pfam" id="PF01979">
    <property type="entry name" value="Amidohydro_1"/>
    <property type="match status" value="1"/>
</dbReference>
<dbReference type="PANTHER" id="PTHR43794">
    <property type="entry name" value="AMINOHYDROLASE SSNA-RELATED"/>
    <property type="match status" value="1"/>
</dbReference>
<sequence>MSTDDRSTDESGVSRRNYLGLGAGALAGLSFASVGSADEREKSGTNKGNARGNGAGDRLLITNGTIVTVDPDLGILENADLLVENGQIERIDGNIDAPAAATIDAGDAIVAPGFVNAHLHTWQAGVRGVAGDWSFMEYLETMLGEISGHYEPEDAYLGNLFGALEQLNAGATTILDWFHIANSPDHTDRAIDGLEDAGVRAVFAHGPPGDDSATWWEQSTEPHPDDIRRLHRERLPANDGLLTLAMGIRGPDYSTDEVVTQDIELARELGIPASMHIGSLGPGGVETLEELGLLGDDLNYVHANRLTEREFELVGDSGGSVSVTPEVEMQMGMGMPALRQTLDAGAIPSLGVDIVSNVSGDMFAQTRTALQTQRALDNQPTVEAGEQVADLSLTARQALEFATIEGARALGLEDQVGSLTPGKRADVVLFETDDITTTPAHDPVETIVFQSGIETVDTVIVDGTLVKYDGDLINPAAERRRHQLVRSGRRILEESGLETLAESVGTRGRGRDRGRGRGWGQHDS</sequence>
<feature type="region of interest" description="Disordered" evidence="1">
    <location>
        <begin position="501"/>
        <end position="524"/>
    </location>
</feature>
<dbReference type="GO" id="GO:0016810">
    <property type="term" value="F:hydrolase activity, acting on carbon-nitrogen (but not peptide) bonds"/>
    <property type="evidence" value="ECO:0007669"/>
    <property type="project" value="InterPro"/>
</dbReference>
<gene>
    <name evidence="3" type="ORF">ATJ93_3582</name>
</gene>
<dbReference type="InterPro" id="IPR032466">
    <property type="entry name" value="Metal_Hydrolase"/>
</dbReference>
<dbReference type="Gene3D" id="2.30.40.10">
    <property type="entry name" value="Urease, subunit C, domain 1"/>
    <property type="match status" value="1"/>
</dbReference>
<dbReference type="InterPro" id="IPR006311">
    <property type="entry name" value="TAT_signal"/>
</dbReference>
<reference evidence="3 4" key="1">
    <citation type="submission" date="2018-09" db="EMBL/GenBank/DDBJ databases">
        <title>Genomic Encyclopedia of Archaeal and Bacterial Type Strains, Phase II (KMG-II): from individual species to whole genera.</title>
        <authorList>
            <person name="Goeker M."/>
        </authorList>
    </citation>
    <scope>NUCLEOTIDE SEQUENCE [LARGE SCALE GENOMIC DNA]</scope>
    <source>
        <strain evidence="3 4">DSM 13151</strain>
    </source>
</reference>
<dbReference type="NCBIfam" id="NF006056">
    <property type="entry name" value="PRK08204.1"/>
    <property type="match status" value="1"/>
</dbReference>
<keyword evidence="4" id="KW-1185">Reference proteome</keyword>
<dbReference type="InterPro" id="IPR006680">
    <property type="entry name" value="Amidohydro-rel"/>
</dbReference>
<evidence type="ECO:0000313" key="4">
    <source>
        <dbReference type="Proteomes" id="UP000283805"/>
    </source>
</evidence>
<dbReference type="PANTHER" id="PTHR43794:SF5">
    <property type="entry name" value="CHLOROHYDROLASE FAMILY PROTEIN"/>
    <property type="match status" value="1"/>
</dbReference>
<protein>
    <submittedName>
        <fullName evidence="3">Cytosine/adenosine deaminase-related metal-dependent hydrolase</fullName>
    </submittedName>
</protein>
<proteinExistence type="predicted"/>